<keyword evidence="4" id="KW-1133">Transmembrane helix</keyword>
<feature type="transmembrane region" description="Helical" evidence="4">
    <location>
        <begin position="106"/>
        <end position="128"/>
    </location>
</feature>
<sequence length="261" mass="27336">MRFRKADTPASPDDSTTGAQESEPETPTDPDAALALAEAEAAAAEATAEAARARAEEIRLRSEASDGDSEESAEPAESESGDIDSSAAPPGVPARPTGGGGRALRWAAAAIAMLSAGALVALSVLMVIHHRGVQAEQRQAEEYAAAAKQSVVTLMSLDFTSVDDDVQRIIDNSTGDFRKQFEGQAKDFATVAKDSKVITEATATAAAVESMTENDAVVLVTATSKVTNTSGAEQEPRTWRLTVNLTRDGDQIKMSRVEFAP</sequence>
<comment type="subcellular location">
    <subcellularLocation>
        <location evidence="1">Membrane</location>
    </subcellularLocation>
</comment>
<feature type="region of interest" description="Disordered" evidence="3">
    <location>
        <begin position="1"/>
        <end position="101"/>
    </location>
</feature>
<dbReference type="AlphaFoldDB" id="A0AAV2WRW5"/>
<dbReference type="RefSeq" id="WP_030133809.1">
    <property type="nucleotide sequence ID" value="NZ_LK021341.1"/>
</dbReference>
<gene>
    <name evidence="5" type="ORF">BN1047_04545</name>
</gene>
<dbReference type="PANTHER" id="PTHR37042:SF4">
    <property type="entry name" value="OUTER MEMBRANE PROTEIN RV1973"/>
    <property type="match status" value="1"/>
</dbReference>
<keyword evidence="2 4" id="KW-0472">Membrane</keyword>
<evidence type="ECO:0000313" key="5">
    <source>
        <dbReference type="EMBL" id="CDQ46636.1"/>
    </source>
</evidence>
<dbReference type="PANTHER" id="PTHR37042">
    <property type="entry name" value="OUTER MEMBRANE PROTEIN RV1973"/>
    <property type="match status" value="1"/>
</dbReference>
<reference evidence="5" key="2">
    <citation type="submission" date="2015-09" db="EMBL/GenBank/DDBJ databases">
        <title>Draft genome sequence of Mycobacterium neoaurum DSM 44074.</title>
        <authorList>
            <person name="Croce O."/>
            <person name="Robert C."/>
            <person name="Raoult D."/>
            <person name="Drancourt M."/>
        </authorList>
    </citation>
    <scope>NUCLEOTIDE SEQUENCE</scope>
    <source>
        <strain evidence="5">DSM 44074</strain>
    </source>
</reference>
<reference evidence="5" key="1">
    <citation type="submission" date="2014-05" db="EMBL/GenBank/DDBJ databases">
        <authorList>
            <person name="Urmite Genomes"/>
        </authorList>
    </citation>
    <scope>NUCLEOTIDE SEQUENCE</scope>
    <source>
        <strain evidence="5">DSM 44074</strain>
    </source>
</reference>
<evidence type="ECO:0000256" key="2">
    <source>
        <dbReference type="ARBA" id="ARBA00023136"/>
    </source>
</evidence>
<dbReference type="GO" id="GO:0016020">
    <property type="term" value="C:membrane"/>
    <property type="evidence" value="ECO:0007669"/>
    <property type="project" value="UniProtKB-SubCell"/>
</dbReference>
<dbReference type="EMBL" id="LK021341">
    <property type="protein sequence ID" value="CDQ46636.1"/>
    <property type="molecule type" value="Genomic_DNA"/>
</dbReference>
<evidence type="ECO:0000313" key="6">
    <source>
        <dbReference type="Proteomes" id="UP000028864"/>
    </source>
</evidence>
<feature type="compositionally biased region" description="Acidic residues" evidence="3">
    <location>
        <begin position="65"/>
        <end position="82"/>
    </location>
</feature>
<evidence type="ECO:0000256" key="4">
    <source>
        <dbReference type="SAM" id="Phobius"/>
    </source>
</evidence>
<dbReference type="Proteomes" id="UP000028864">
    <property type="component" value="Unassembled WGS sequence"/>
</dbReference>
<evidence type="ECO:0000256" key="3">
    <source>
        <dbReference type="SAM" id="MobiDB-lite"/>
    </source>
</evidence>
<name>A0AAV2WRW5_MYCNE</name>
<accession>A0AAV2WRW5</accession>
<protein>
    <submittedName>
        <fullName evidence="5">Membrane protein</fullName>
    </submittedName>
</protein>
<keyword evidence="4" id="KW-0812">Transmembrane</keyword>
<organism evidence="5 6">
    <name type="scientific">Mycolicibacterium neoaurum</name>
    <name type="common">Mycobacterium neoaurum</name>
    <dbReference type="NCBI Taxonomy" id="1795"/>
    <lineage>
        <taxon>Bacteria</taxon>
        <taxon>Bacillati</taxon>
        <taxon>Actinomycetota</taxon>
        <taxon>Actinomycetes</taxon>
        <taxon>Mycobacteriales</taxon>
        <taxon>Mycobacteriaceae</taxon>
        <taxon>Mycolicibacterium</taxon>
    </lineage>
</organism>
<evidence type="ECO:0000256" key="1">
    <source>
        <dbReference type="ARBA" id="ARBA00004370"/>
    </source>
</evidence>
<feature type="compositionally biased region" description="Low complexity" evidence="3">
    <location>
        <begin position="32"/>
        <end position="50"/>
    </location>
</feature>
<feature type="compositionally biased region" description="Basic and acidic residues" evidence="3">
    <location>
        <begin position="51"/>
        <end position="64"/>
    </location>
</feature>
<proteinExistence type="predicted"/>